<dbReference type="AlphaFoldDB" id="W7BK50"/>
<dbReference type="EMBL" id="AODE01000049">
    <property type="protein sequence ID" value="EUJ25190.1"/>
    <property type="molecule type" value="Genomic_DNA"/>
</dbReference>
<evidence type="ECO:0000313" key="2">
    <source>
        <dbReference type="Proteomes" id="UP000019254"/>
    </source>
</evidence>
<keyword evidence="2" id="KW-1185">Reference proteome</keyword>
<dbReference type="PATRIC" id="fig|1265820.5.peg.3619"/>
<protein>
    <submittedName>
        <fullName evidence="1">Uncharacterized protein</fullName>
    </submittedName>
</protein>
<name>W7BK50_9LIST</name>
<sequence>MIILGIDTSNDTLGISLWRDNKVVGEFVTNLKKKSQRSIITSDCRVDEGM</sequence>
<organism evidence="1 2">
    <name type="scientific">Listeria cornellensis FSL F6-0969</name>
    <dbReference type="NCBI Taxonomy" id="1265820"/>
    <lineage>
        <taxon>Bacteria</taxon>
        <taxon>Bacillati</taxon>
        <taxon>Bacillota</taxon>
        <taxon>Bacilli</taxon>
        <taxon>Bacillales</taxon>
        <taxon>Listeriaceae</taxon>
        <taxon>Listeria</taxon>
    </lineage>
</organism>
<evidence type="ECO:0000313" key="1">
    <source>
        <dbReference type="EMBL" id="EUJ25190.1"/>
    </source>
</evidence>
<accession>W7BK50</accession>
<proteinExistence type="predicted"/>
<comment type="caution">
    <text evidence="1">The sequence shown here is derived from an EMBL/GenBank/DDBJ whole genome shotgun (WGS) entry which is preliminary data.</text>
</comment>
<reference evidence="1 2" key="1">
    <citation type="journal article" date="2014" name="Int. J. Syst. Evol. Microbiol.">
        <title>Listeria floridensis sp. nov., Listeria aquatica sp. nov., Listeria cornellensis sp. nov., Listeria riparia sp. nov. and Listeria grandensis sp. nov., from agricultural and natural environments.</title>
        <authorList>
            <person name="den Bakker H.C."/>
            <person name="Warchocki S."/>
            <person name="Wright E.M."/>
            <person name="Allred A.F."/>
            <person name="Ahlstrom C."/>
            <person name="Manuel C.S."/>
            <person name="Stasiewicz M.J."/>
            <person name="Burrell A."/>
            <person name="Roof S."/>
            <person name="Strawn L."/>
            <person name="Fortes E.D."/>
            <person name="Nightingale K.K."/>
            <person name="Kephart D."/>
            <person name="Wiedmann M."/>
        </authorList>
    </citation>
    <scope>NUCLEOTIDE SEQUENCE [LARGE SCALE GENOMIC DNA]</scope>
    <source>
        <strain evidence="2">FSL F6-969</strain>
    </source>
</reference>
<dbReference type="Proteomes" id="UP000019254">
    <property type="component" value="Unassembled WGS sequence"/>
</dbReference>
<gene>
    <name evidence="1" type="ORF">PCORN_18369</name>
</gene>
<dbReference type="Gene3D" id="3.30.420.40">
    <property type="match status" value="1"/>
</dbReference>